<protein>
    <recommendedName>
        <fullName evidence="3">Transcriptional regulator</fullName>
    </recommendedName>
</protein>
<evidence type="ECO:0008006" key="3">
    <source>
        <dbReference type="Google" id="ProtNLM"/>
    </source>
</evidence>
<comment type="caution">
    <text evidence="1">The sequence shown here is derived from an EMBL/GenBank/DDBJ whole genome shotgun (WGS) entry which is preliminary data.</text>
</comment>
<keyword evidence="2" id="KW-1185">Reference proteome</keyword>
<evidence type="ECO:0000313" key="1">
    <source>
        <dbReference type="EMBL" id="MBS2962811.1"/>
    </source>
</evidence>
<dbReference type="RefSeq" id="WP_211465901.1">
    <property type="nucleotide sequence ID" value="NZ_JAGSXH010000016.1"/>
</dbReference>
<dbReference type="EMBL" id="JAGSXH010000016">
    <property type="protein sequence ID" value="MBS2962811.1"/>
    <property type="molecule type" value="Genomic_DNA"/>
</dbReference>
<accession>A0A8J8BC69</accession>
<reference evidence="1" key="1">
    <citation type="submission" date="2021-04" db="EMBL/GenBank/DDBJ databases">
        <title>Genome based classification of Actinospica acidithermotolerans sp. nov., an actinobacterium isolated from an Indonesian hot spring.</title>
        <authorList>
            <person name="Kusuma A.B."/>
            <person name="Putra K.E."/>
            <person name="Nafisah S."/>
            <person name="Loh J."/>
            <person name="Nouioui I."/>
            <person name="Goodfellow M."/>
        </authorList>
    </citation>
    <scope>NUCLEOTIDE SEQUENCE</scope>
    <source>
        <strain evidence="1">DSM 45618</strain>
    </source>
</reference>
<gene>
    <name evidence="1" type="ORF">KGA66_07145</name>
</gene>
<sequence>MPDRLPNELFASWFLRSGWSKGEVARLVNRRARDLGAAHVATDTSRVRRWLDGEQPRDPIPRILTELFSERFGCVVTLSDLGLREPPSPIAGTLTDLPWSPERTAELLADFCRSDLILGRRGAGGAPPLAAGAALVEPVKRWLLPATATRSAHPLGASGAAPRPRAGRAAPLVEQLEEAARTFRAWDAAAGGGIRRAAVVGQLYEVAEVLRQAPESAAPRLFHIAAQLALLAGEMALDSGLQATAQRYQILALHCAKESADRSLAVAILAVMSRQLVELNRAQDALDLLAVGRTAGRGELEPLVCSLVDAVEARAHGALGRAERCRQAVGRALSAHRDAQAHDGTPAPPWLAGYTAATLHTELGQAQRDLADRVPAAAADAVARFETAVLMYEREGAAALRGRVSALIGVADCRTLLGDAPAVVEALRVACSLAVRLRSRRCEERLRAVLSRALERFPEETALVDLAERPRNATAGCARVPMPALPLQAFTRS</sequence>
<organism evidence="1 2">
    <name type="scientific">Actinocrinis puniceicyclus</name>
    <dbReference type="NCBI Taxonomy" id="977794"/>
    <lineage>
        <taxon>Bacteria</taxon>
        <taxon>Bacillati</taxon>
        <taxon>Actinomycetota</taxon>
        <taxon>Actinomycetes</taxon>
        <taxon>Catenulisporales</taxon>
        <taxon>Actinospicaceae</taxon>
        <taxon>Actinocrinis</taxon>
    </lineage>
</organism>
<evidence type="ECO:0000313" key="2">
    <source>
        <dbReference type="Proteomes" id="UP000677913"/>
    </source>
</evidence>
<proteinExistence type="predicted"/>
<dbReference type="Proteomes" id="UP000677913">
    <property type="component" value="Unassembled WGS sequence"/>
</dbReference>
<dbReference type="AlphaFoldDB" id="A0A8J8BC69"/>
<name>A0A8J8BC69_9ACTN</name>